<dbReference type="InterPro" id="IPR002102">
    <property type="entry name" value="Cohesin_dom"/>
</dbReference>
<dbReference type="Pfam" id="PF02368">
    <property type="entry name" value="Big_2"/>
    <property type="match status" value="2"/>
</dbReference>
<dbReference type="InterPro" id="IPR008964">
    <property type="entry name" value="Invasin/intimin_cell_adhesion"/>
</dbReference>
<dbReference type="InterPro" id="IPR003343">
    <property type="entry name" value="Big_2"/>
</dbReference>
<evidence type="ECO:0000259" key="1">
    <source>
        <dbReference type="PROSITE" id="PS50853"/>
    </source>
</evidence>
<evidence type="ECO:0000313" key="2">
    <source>
        <dbReference type="EMBL" id="MBP3191742.1"/>
    </source>
</evidence>
<dbReference type="InterPro" id="IPR026444">
    <property type="entry name" value="Secre_tail"/>
</dbReference>
<dbReference type="RefSeq" id="WP_210510474.1">
    <property type="nucleotide sequence ID" value="NZ_JAFIDN010000002.1"/>
</dbReference>
<name>A0A8J7RRR5_9BACT</name>
<dbReference type="Gene3D" id="2.60.40.680">
    <property type="match status" value="3"/>
</dbReference>
<dbReference type="SMART" id="SM00635">
    <property type="entry name" value="BID_2"/>
    <property type="match status" value="2"/>
</dbReference>
<dbReference type="InterPro" id="IPR003961">
    <property type="entry name" value="FN3_dom"/>
</dbReference>
<dbReference type="InterPro" id="IPR013783">
    <property type="entry name" value="Ig-like_fold"/>
</dbReference>
<reference evidence="2" key="1">
    <citation type="submission" date="2021-02" db="EMBL/GenBank/DDBJ databases">
        <title>Natronogracilivirga saccharolytica gen. nov. sp. nov. a new anaerobic, haloalkiliphilic carbohydrate-fermenting bacterium from soda lake and proposing of Cyclonatronumiaceae fam. nov. in the phylum Balneolaeota.</title>
        <authorList>
            <person name="Zhilina T.N."/>
            <person name="Sorokin D.Y."/>
            <person name="Zavarzina D.G."/>
            <person name="Toshchakov S.V."/>
            <person name="Kublanov I.V."/>
        </authorList>
    </citation>
    <scope>NUCLEOTIDE SEQUENCE</scope>
    <source>
        <strain evidence="2">Z-1702</strain>
    </source>
</reference>
<dbReference type="Pfam" id="PF00963">
    <property type="entry name" value="Cohesin"/>
    <property type="match status" value="2"/>
</dbReference>
<dbReference type="Gene3D" id="2.60.40.1080">
    <property type="match status" value="2"/>
</dbReference>
<dbReference type="SUPFAM" id="SSF49373">
    <property type="entry name" value="Invasin/intimin cell-adhesion fragments"/>
    <property type="match status" value="2"/>
</dbReference>
<dbReference type="EMBL" id="JAFIDN010000002">
    <property type="protein sequence ID" value="MBP3191742.1"/>
    <property type="molecule type" value="Genomic_DNA"/>
</dbReference>
<sequence length="877" mass="95460">MRGLIITSVLILTMLSSGLRAETMNITMPDTIVLPGDQIVMPVTVDTYDGHDSVLSGEFTLDYDRSLISVTSVATDGSLLEGSVSLDYNATTGRIAFASSEALTFSDDNDNILFYLTIIMDDDASGGDETNFEMQGFFNEGTPENTVVSGVIRSPGISVSPSSVTLIEGDSTRFSVSGDVHPPVTWSVSDSERASISQEGWLTGLQPGTIRVFVEDQIGLRDSTDLFRVQPDVLQTLTVSTPDTSVSQTRDFWWPVSVSDVTDLNITSMQFELGWSGQHLEFLALSTENSLLDDAGFGSVDYDHSSGSLSVAAAGVNPPEGSGPLIWLQFRVRNDASGNRTPEFSTLMFNEDIDPDFDYGTISILDAPEITLTEELIELVTGDTATISVETGGTSPFNWQTTNEDVVTIDEQTGEITAAGSGTAEVFAIDDEGFTSSSSEIVVHDINASLKNITLFTGLEAELPVIVDDVSGLGIFSYEMEIALDTTMLDFQGLETGETISEGMSVSSNISDGMLKIAAAGTEELQGEGQLLKLVFSEGPEASAGSSAGLYLQQLTFNDPGLPGAPTALLHDGIISFSDPDDPSVPVLVQPEDDALEVELTPEFAWEGELAETYDLQIATDRDFSNLVAYLNDIESETYTLEMELEKETTYWWRVRGVNFQGTSNWSGPRSFTTIQEDDEPSPVPPEAPQLAFPDNGAADVETAVILRWYSVAEADSYRVQLSAHSDFSELMIDQVTVSDTTYNVSDLDYMTDYYWQVRAYSDSLSSEWSDTFSFQTVMETFIEATEELPSSVTLHQNYPNPFNPVTTITYALPSEAEVKLEIFTVTGQRIGVPVNRRQTAGYHSVEFDAAELSSGIYLYRLTAGQKSITRQMTIIK</sequence>
<feature type="domain" description="Fibronectin type-III" evidence="1">
    <location>
        <begin position="685"/>
        <end position="780"/>
    </location>
</feature>
<dbReference type="AlphaFoldDB" id="A0A8J7RRR5"/>
<dbReference type="SUPFAM" id="SSF49265">
    <property type="entry name" value="Fibronectin type III"/>
    <property type="match status" value="1"/>
</dbReference>
<evidence type="ECO:0000313" key="3">
    <source>
        <dbReference type="Proteomes" id="UP000673975"/>
    </source>
</evidence>
<dbReference type="Gene3D" id="2.60.40.10">
    <property type="entry name" value="Immunoglobulins"/>
    <property type="match status" value="2"/>
</dbReference>
<dbReference type="GO" id="GO:0000272">
    <property type="term" value="P:polysaccharide catabolic process"/>
    <property type="evidence" value="ECO:0007669"/>
    <property type="project" value="InterPro"/>
</dbReference>
<organism evidence="2 3">
    <name type="scientific">Natronogracilivirga saccharolytica</name>
    <dbReference type="NCBI Taxonomy" id="2812953"/>
    <lineage>
        <taxon>Bacteria</taxon>
        <taxon>Pseudomonadati</taxon>
        <taxon>Balneolota</taxon>
        <taxon>Balneolia</taxon>
        <taxon>Balneolales</taxon>
        <taxon>Cyclonatronaceae</taxon>
        <taxon>Natronogracilivirga</taxon>
    </lineage>
</organism>
<dbReference type="Pfam" id="PF18962">
    <property type="entry name" value="Por_Secre_tail"/>
    <property type="match status" value="1"/>
</dbReference>
<gene>
    <name evidence="2" type="ORF">NATSA_03605</name>
</gene>
<protein>
    <submittedName>
        <fullName evidence="2">Ig-like domain-containing protein</fullName>
    </submittedName>
</protein>
<accession>A0A8J7RRR5</accession>
<dbReference type="CDD" id="cd00063">
    <property type="entry name" value="FN3"/>
    <property type="match status" value="1"/>
</dbReference>
<proteinExistence type="predicted"/>
<dbReference type="Gene3D" id="2.60.40.4070">
    <property type="match status" value="1"/>
</dbReference>
<feature type="domain" description="Fibronectin type-III" evidence="1">
    <location>
        <begin position="582"/>
        <end position="677"/>
    </location>
</feature>
<dbReference type="PROSITE" id="PS50853">
    <property type="entry name" value="FN3"/>
    <property type="match status" value="2"/>
</dbReference>
<dbReference type="InterPro" id="IPR008965">
    <property type="entry name" value="CBM2/CBM3_carb-bd_dom_sf"/>
</dbReference>
<dbReference type="GO" id="GO:0030246">
    <property type="term" value="F:carbohydrate binding"/>
    <property type="evidence" value="ECO:0007669"/>
    <property type="project" value="InterPro"/>
</dbReference>
<dbReference type="InterPro" id="IPR036116">
    <property type="entry name" value="FN3_sf"/>
</dbReference>
<dbReference type="NCBIfam" id="TIGR04183">
    <property type="entry name" value="Por_Secre_tail"/>
    <property type="match status" value="1"/>
</dbReference>
<keyword evidence="3" id="KW-1185">Reference proteome</keyword>
<comment type="caution">
    <text evidence="2">The sequence shown here is derived from an EMBL/GenBank/DDBJ whole genome shotgun (WGS) entry which is preliminary data.</text>
</comment>
<dbReference type="Proteomes" id="UP000673975">
    <property type="component" value="Unassembled WGS sequence"/>
</dbReference>
<dbReference type="SUPFAM" id="SSF49384">
    <property type="entry name" value="Carbohydrate-binding domain"/>
    <property type="match status" value="3"/>
</dbReference>